<reference evidence="10 11" key="1">
    <citation type="submission" date="2024-03" db="EMBL/GenBank/DDBJ databases">
        <title>The Acrasis kona genome and developmental transcriptomes reveal deep origins of eukaryotic multicellular pathways.</title>
        <authorList>
            <person name="Sheikh S."/>
            <person name="Fu C.-J."/>
            <person name="Brown M.W."/>
            <person name="Baldauf S.L."/>
        </authorList>
    </citation>
    <scope>NUCLEOTIDE SEQUENCE [LARGE SCALE GENOMIC DNA]</scope>
    <source>
        <strain evidence="10 11">ATCC MYA-3509</strain>
    </source>
</reference>
<evidence type="ECO:0000256" key="4">
    <source>
        <dbReference type="ARBA" id="ARBA00022989"/>
    </source>
</evidence>
<dbReference type="GO" id="GO:0005484">
    <property type="term" value="F:SNAP receptor activity"/>
    <property type="evidence" value="ECO:0007669"/>
    <property type="project" value="TreeGrafter"/>
</dbReference>
<protein>
    <submittedName>
        <fullName evidence="10">t-SNARE family protein</fullName>
    </submittedName>
</protein>
<dbReference type="InterPro" id="IPR000727">
    <property type="entry name" value="T_SNARE_dom"/>
</dbReference>
<gene>
    <name evidence="10" type="ORF">AKO1_011267</name>
</gene>
<dbReference type="GO" id="GO:0005886">
    <property type="term" value="C:plasma membrane"/>
    <property type="evidence" value="ECO:0007669"/>
    <property type="project" value="TreeGrafter"/>
</dbReference>
<evidence type="ECO:0000256" key="7">
    <source>
        <dbReference type="SAM" id="MobiDB-lite"/>
    </source>
</evidence>
<dbReference type="GO" id="GO:0000149">
    <property type="term" value="F:SNARE binding"/>
    <property type="evidence" value="ECO:0007669"/>
    <property type="project" value="TreeGrafter"/>
</dbReference>
<evidence type="ECO:0000256" key="2">
    <source>
        <dbReference type="ARBA" id="ARBA00009063"/>
    </source>
</evidence>
<sequence length="311" mass="35938">MNRLHELKKYTSSNNVGPLENTAPEPESLIVEMELDPISQKIQNFHNQCRGVEERIEQIKSDMSSLQKAHTKSLTVTSAKEIQEVKSAITGYVNRINIKFKSTKETLSTMQKQTHEMRVENFEGDAYLRIREQQVPELIKLLQEFQDMQESFKHDQKDKMVRTIQVVNDQVSDDQAGDIVDRAMEQNIDPQVLIKRELRLTSSQVHTLDTYMEEVQQTHTEIIQLERGMREIHQMFVDFSTILAEQDEMLDRIDYNVETATDYVEKGTQNMTDSIQIGKKNRKLMFCIIAILVVAGCVGGLILLIFLKTML</sequence>
<dbReference type="GO" id="GO:0006906">
    <property type="term" value="P:vesicle fusion"/>
    <property type="evidence" value="ECO:0007669"/>
    <property type="project" value="TreeGrafter"/>
</dbReference>
<dbReference type="Gene3D" id="1.20.5.110">
    <property type="match status" value="1"/>
</dbReference>
<dbReference type="GO" id="GO:0006886">
    <property type="term" value="P:intracellular protein transport"/>
    <property type="evidence" value="ECO:0007669"/>
    <property type="project" value="TreeGrafter"/>
</dbReference>
<keyword evidence="11" id="KW-1185">Reference proteome</keyword>
<comment type="subcellular location">
    <subcellularLocation>
        <location evidence="1">Membrane</location>
        <topology evidence="1">Single-pass type IV membrane protein</topology>
    </subcellularLocation>
</comment>
<evidence type="ECO:0000313" key="11">
    <source>
        <dbReference type="Proteomes" id="UP001431209"/>
    </source>
</evidence>
<dbReference type="EMBL" id="JAOPGA020000768">
    <property type="protein sequence ID" value="KAL0481457.1"/>
    <property type="molecule type" value="Genomic_DNA"/>
</dbReference>
<dbReference type="PROSITE" id="PS50192">
    <property type="entry name" value="T_SNARE"/>
    <property type="match status" value="1"/>
</dbReference>
<dbReference type="AlphaFoldDB" id="A0AAW2YVH3"/>
<dbReference type="CDD" id="cd15848">
    <property type="entry name" value="SNARE_syntaxin1-like"/>
    <property type="match status" value="1"/>
</dbReference>
<evidence type="ECO:0000313" key="10">
    <source>
        <dbReference type="EMBL" id="KAL0481457.1"/>
    </source>
</evidence>
<dbReference type="Pfam" id="PF00804">
    <property type="entry name" value="Syntaxin"/>
    <property type="match status" value="1"/>
</dbReference>
<comment type="similarity">
    <text evidence="2">Belongs to the syntaxin family.</text>
</comment>
<dbReference type="Proteomes" id="UP001431209">
    <property type="component" value="Unassembled WGS sequence"/>
</dbReference>
<feature type="coiled-coil region" evidence="6">
    <location>
        <begin position="42"/>
        <end position="69"/>
    </location>
</feature>
<accession>A0AAW2YVH3</accession>
<name>A0AAW2YVH3_9EUKA</name>
<dbReference type="SMART" id="SM00397">
    <property type="entry name" value="t_SNARE"/>
    <property type="match status" value="1"/>
</dbReference>
<dbReference type="InterPro" id="IPR006011">
    <property type="entry name" value="Syntaxin_N"/>
</dbReference>
<dbReference type="SUPFAM" id="SSF47661">
    <property type="entry name" value="t-snare proteins"/>
    <property type="match status" value="1"/>
</dbReference>
<evidence type="ECO:0000256" key="1">
    <source>
        <dbReference type="ARBA" id="ARBA00004211"/>
    </source>
</evidence>
<dbReference type="Gene3D" id="1.20.58.70">
    <property type="match status" value="1"/>
</dbReference>
<keyword evidence="6" id="KW-0175">Coiled coil</keyword>
<dbReference type="GO" id="GO:0031201">
    <property type="term" value="C:SNARE complex"/>
    <property type="evidence" value="ECO:0007669"/>
    <property type="project" value="TreeGrafter"/>
</dbReference>
<evidence type="ECO:0000256" key="5">
    <source>
        <dbReference type="ARBA" id="ARBA00023136"/>
    </source>
</evidence>
<proteinExistence type="inferred from homology"/>
<dbReference type="InterPro" id="IPR045242">
    <property type="entry name" value="Syntaxin"/>
</dbReference>
<evidence type="ECO:0000256" key="8">
    <source>
        <dbReference type="SAM" id="Phobius"/>
    </source>
</evidence>
<dbReference type="InterPro" id="IPR010989">
    <property type="entry name" value="SNARE"/>
</dbReference>
<dbReference type="Pfam" id="PF05739">
    <property type="entry name" value="SNARE"/>
    <property type="match status" value="1"/>
</dbReference>
<dbReference type="PANTHER" id="PTHR19957:SF307">
    <property type="entry name" value="PROTEIN SSO1-RELATED"/>
    <property type="match status" value="1"/>
</dbReference>
<dbReference type="GO" id="GO:0006887">
    <property type="term" value="P:exocytosis"/>
    <property type="evidence" value="ECO:0007669"/>
    <property type="project" value="TreeGrafter"/>
</dbReference>
<organism evidence="10 11">
    <name type="scientific">Acrasis kona</name>
    <dbReference type="NCBI Taxonomy" id="1008807"/>
    <lineage>
        <taxon>Eukaryota</taxon>
        <taxon>Discoba</taxon>
        <taxon>Heterolobosea</taxon>
        <taxon>Tetramitia</taxon>
        <taxon>Eutetramitia</taxon>
        <taxon>Acrasidae</taxon>
        <taxon>Acrasis</taxon>
    </lineage>
</organism>
<evidence type="ECO:0000256" key="3">
    <source>
        <dbReference type="ARBA" id="ARBA00022692"/>
    </source>
</evidence>
<feature type="domain" description="T-SNARE coiled-coil homology" evidence="9">
    <location>
        <begin position="212"/>
        <end position="274"/>
    </location>
</feature>
<keyword evidence="5 8" id="KW-0472">Membrane</keyword>
<feature type="transmembrane region" description="Helical" evidence="8">
    <location>
        <begin position="284"/>
        <end position="307"/>
    </location>
</feature>
<dbReference type="PANTHER" id="PTHR19957">
    <property type="entry name" value="SYNTAXIN"/>
    <property type="match status" value="1"/>
</dbReference>
<keyword evidence="4 8" id="KW-1133">Transmembrane helix</keyword>
<evidence type="ECO:0000259" key="9">
    <source>
        <dbReference type="PROSITE" id="PS50192"/>
    </source>
</evidence>
<feature type="region of interest" description="Disordered" evidence="7">
    <location>
        <begin position="1"/>
        <end position="23"/>
    </location>
</feature>
<dbReference type="GO" id="GO:0048278">
    <property type="term" value="P:vesicle docking"/>
    <property type="evidence" value="ECO:0007669"/>
    <property type="project" value="TreeGrafter"/>
</dbReference>
<dbReference type="GO" id="GO:0012505">
    <property type="term" value="C:endomembrane system"/>
    <property type="evidence" value="ECO:0007669"/>
    <property type="project" value="TreeGrafter"/>
</dbReference>
<comment type="caution">
    <text evidence="10">The sequence shown here is derived from an EMBL/GenBank/DDBJ whole genome shotgun (WGS) entry which is preliminary data.</text>
</comment>
<keyword evidence="3 8" id="KW-0812">Transmembrane</keyword>
<evidence type="ECO:0000256" key="6">
    <source>
        <dbReference type="SAM" id="Coils"/>
    </source>
</evidence>